<keyword evidence="2" id="KW-0812">Transmembrane</keyword>
<name>A0ABW0S3E8_9BURK</name>
<keyword evidence="2" id="KW-1133">Transmembrane helix</keyword>
<sequence>MPAPDSVQTLPHGSLLRRLQWTLAAILCAALLWAALAPLHYPTRERLFEFPRGAAVLRGQPAPAPVPAEVRLTLGVRDVLLLRNRDLAPHVFGQVLVLPGREVRLPFEQAGAYPFACDLAPASAVTVRVGEQPDPGWPRLRWRLSALFDAVRTLPLQGPED</sequence>
<dbReference type="RefSeq" id="WP_379775637.1">
    <property type="nucleotide sequence ID" value="NZ_JBHSMZ010000024.1"/>
</dbReference>
<organism evidence="3 4">
    <name type="scientific">Massilia aerilata</name>
    <dbReference type="NCBI Taxonomy" id="453817"/>
    <lineage>
        <taxon>Bacteria</taxon>
        <taxon>Pseudomonadati</taxon>
        <taxon>Pseudomonadota</taxon>
        <taxon>Betaproteobacteria</taxon>
        <taxon>Burkholderiales</taxon>
        <taxon>Oxalobacteraceae</taxon>
        <taxon>Telluria group</taxon>
        <taxon>Massilia</taxon>
    </lineage>
</organism>
<evidence type="ECO:0008006" key="5">
    <source>
        <dbReference type="Google" id="ProtNLM"/>
    </source>
</evidence>
<proteinExistence type="predicted"/>
<reference evidence="4" key="1">
    <citation type="journal article" date="2019" name="Int. J. Syst. Evol. Microbiol.">
        <title>The Global Catalogue of Microorganisms (GCM) 10K type strain sequencing project: providing services to taxonomists for standard genome sequencing and annotation.</title>
        <authorList>
            <consortium name="The Broad Institute Genomics Platform"/>
            <consortium name="The Broad Institute Genome Sequencing Center for Infectious Disease"/>
            <person name="Wu L."/>
            <person name="Ma J."/>
        </authorList>
    </citation>
    <scope>NUCLEOTIDE SEQUENCE [LARGE SCALE GENOMIC DNA]</scope>
    <source>
        <strain evidence="4">CGMCC 4.5798</strain>
    </source>
</reference>
<keyword evidence="4" id="KW-1185">Reference proteome</keyword>
<evidence type="ECO:0000313" key="4">
    <source>
        <dbReference type="Proteomes" id="UP001596086"/>
    </source>
</evidence>
<feature type="transmembrane region" description="Helical" evidence="2">
    <location>
        <begin position="20"/>
        <end position="39"/>
    </location>
</feature>
<dbReference type="EMBL" id="JBHSMZ010000024">
    <property type="protein sequence ID" value="MFC5551486.1"/>
    <property type="molecule type" value="Genomic_DNA"/>
</dbReference>
<accession>A0ABW0S3E8</accession>
<dbReference type="Proteomes" id="UP001596086">
    <property type="component" value="Unassembled WGS sequence"/>
</dbReference>
<evidence type="ECO:0000256" key="2">
    <source>
        <dbReference type="SAM" id="Phobius"/>
    </source>
</evidence>
<gene>
    <name evidence="3" type="ORF">ACFPO9_23455</name>
</gene>
<evidence type="ECO:0000256" key="1">
    <source>
        <dbReference type="ARBA" id="ARBA00004418"/>
    </source>
</evidence>
<evidence type="ECO:0000313" key="3">
    <source>
        <dbReference type="EMBL" id="MFC5551486.1"/>
    </source>
</evidence>
<dbReference type="SUPFAM" id="SSF49503">
    <property type="entry name" value="Cupredoxins"/>
    <property type="match status" value="1"/>
</dbReference>
<comment type="caution">
    <text evidence="3">The sequence shown here is derived from an EMBL/GenBank/DDBJ whole genome shotgun (WGS) entry which is preliminary data.</text>
</comment>
<keyword evidence="2" id="KW-0472">Membrane</keyword>
<protein>
    <recommendedName>
        <fullName evidence="5">EfeO-type cupredoxin-like domain-containing protein</fullName>
    </recommendedName>
</protein>
<comment type="subcellular location">
    <subcellularLocation>
        <location evidence="1">Periplasm</location>
    </subcellularLocation>
</comment>
<dbReference type="InterPro" id="IPR008972">
    <property type="entry name" value="Cupredoxin"/>
</dbReference>